<accession>A0A9X2G4C0</accession>
<dbReference type="RefSeq" id="WP_253836614.1">
    <property type="nucleotide sequence ID" value="NZ_JAMTCS010000008.1"/>
</dbReference>
<proteinExistence type="predicted"/>
<keyword evidence="3" id="KW-1185">Reference proteome</keyword>
<name>A0A9X2G4C0_9MICO</name>
<comment type="caution">
    <text evidence="2">The sequence shown here is derived from an EMBL/GenBank/DDBJ whole genome shotgun (WGS) entry which is preliminary data.</text>
</comment>
<evidence type="ECO:0000313" key="3">
    <source>
        <dbReference type="Proteomes" id="UP001139493"/>
    </source>
</evidence>
<sequence>MRYTTRVVEGYLELRGATWRPPLDPDAVARLVSDDHLGHPYIRTGINMGPVDVEVRVLDQRPEPTTDPGTWEEIAEISVEATEVPLLVVGGEDSLGPGARLDTTGPGTYRLRVHAAGRRIAYDAVVTEPVERYLVQAWPEEHTEPTPVALERAPTRSSSATAPPPGLEAFQVHTPPTAVPAPEPTARARIQIWQELRDRQLPPDEA</sequence>
<feature type="region of interest" description="Disordered" evidence="1">
    <location>
        <begin position="144"/>
        <end position="183"/>
    </location>
</feature>
<organism evidence="2 3">
    <name type="scientific">Promicromonospora thailandica</name>
    <dbReference type="NCBI Taxonomy" id="765201"/>
    <lineage>
        <taxon>Bacteria</taxon>
        <taxon>Bacillati</taxon>
        <taxon>Actinomycetota</taxon>
        <taxon>Actinomycetes</taxon>
        <taxon>Micrococcales</taxon>
        <taxon>Promicromonosporaceae</taxon>
        <taxon>Promicromonospora</taxon>
    </lineage>
</organism>
<dbReference type="EMBL" id="JAMTCS010000008">
    <property type="protein sequence ID" value="MCP2265463.1"/>
    <property type="molecule type" value="Genomic_DNA"/>
</dbReference>
<protein>
    <submittedName>
        <fullName evidence="2">Uncharacterized protein</fullName>
    </submittedName>
</protein>
<reference evidence="2" key="1">
    <citation type="submission" date="2022-06" db="EMBL/GenBank/DDBJ databases">
        <title>Genomic Encyclopedia of Archaeal and Bacterial Type Strains, Phase II (KMG-II): from individual species to whole genera.</title>
        <authorList>
            <person name="Goeker M."/>
        </authorList>
    </citation>
    <scope>NUCLEOTIDE SEQUENCE</scope>
    <source>
        <strain evidence="2">DSM 26652</strain>
    </source>
</reference>
<gene>
    <name evidence="2" type="ORF">APR03_002819</name>
</gene>
<dbReference type="Proteomes" id="UP001139493">
    <property type="component" value="Unassembled WGS sequence"/>
</dbReference>
<evidence type="ECO:0000256" key="1">
    <source>
        <dbReference type="SAM" id="MobiDB-lite"/>
    </source>
</evidence>
<evidence type="ECO:0000313" key="2">
    <source>
        <dbReference type="EMBL" id="MCP2265463.1"/>
    </source>
</evidence>
<dbReference type="AlphaFoldDB" id="A0A9X2G4C0"/>